<dbReference type="AlphaFoldDB" id="A0A9P5ZV19"/>
<organism evidence="2 3">
    <name type="scientific">Pleurotus eryngii</name>
    <name type="common">Boletus of the steppes</name>
    <dbReference type="NCBI Taxonomy" id="5323"/>
    <lineage>
        <taxon>Eukaryota</taxon>
        <taxon>Fungi</taxon>
        <taxon>Dikarya</taxon>
        <taxon>Basidiomycota</taxon>
        <taxon>Agaricomycotina</taxon>
        <taxon>Agaricomycetes</taxon>
        <taxon>Agaricomycetidae</taxon>
        <taxon>Agaricales</taxon>
        <taxon>Pleurotineae</taxon>
        <taxon>Pleurotaceae</taxon>
        <taxon>Pleurotus</taxon>
    </lineage>
</organism>
<accession>A0A9P5ZV19</accession>
<reference evidence="2" key="1">
    <citation type="submission" date="2020-11" db="EMBL/GenBank/DDBJ databases">
        <authorList>
            <consortium name="DOE Joint Genome Institute"/>
            <person name="Ahrendt S."/>
            <person name="Riley R."/>
            <person name="Andreopoulos W."/>
            <person name="Labutti K."/>
            <person name="Pangilinan J."/>
            <person name="Ruiz-Duenas F.J."/>
            <person name="Barrasa J.M."/>
            <person name="Sanchez-Garcia M."/>
            <person name="Camarero S."/>
            <person name="Miyauchi S."/>
            <person name="Serrano A."/>
            <person name="Linde D."/>
            <person name="Babiker R."/>
            <person name="Drula E."/>
            <person name="Ayuso-Fernandez I."/>
            <person name="Pacheco R."/>
            <person name="Padilla G."/>
            <person name="Ferreira P."/>
            <person name="Barriuso J."/>
            <person name="Kellner H."/>
            <person name="Castanera R."/>
            <person name="Alfaro M."/>
            <person name="Ramirez L."/>
            <person name="Pisabarro A.G."/>
            <person name="Kuo A."/>
            <person name="Tritt A."/>
            <person name="Lipzen A."/>
            <person name="He G."/>
            <person name="Yan M."/>
            <person name="Ng V."/>
            <person name="Cullen D."/>
            <person name="Martin F."/>
            <person name="Rosso M.-N."/>
            <person name="Henrissat B."/>
            <person name="Hibbett D."/>
            <person name="Martinez A.T."/>
            <person name="Grigoriev I.V."/>
        </authorList>
    </citation>
    <scope>NUCLEOTIDE SEQUENCE</scope>
    <source>
        <strain evidence="2">ATCC 90797</strain>
    </source>
</reference>
<dbReference type="OrthoDB" id="2610860at2759"/>
<comment type="caution">
    <text evidence="2">The sequence shown here is derived from an EMBL/GenBank/DDBJ whole genome shotgun (WGS) entry which is preliminary data.</text>
</comment>
<gene>
    <name evidence="2" type="ORF">BDN71DRAFT_1064050</name>
</gene>
<sequence>MLSTMPSLWSEFWRMAVLLPLSFLLSTIFDVRRMEDSSYALWSALLLQLCDMRLDVFLICPQYALYVSPKAECGPNDSFSSTLTQADGQAKGVIIDNCLIIPEIRRTQPDVKGSNLVEYLSNFFNAQPSFSGVDVRIRNAIVPIIVEQKRPPSCHPQNIYDHHQQIHKLLGKAILQARDQGACLFSMPKFARQTRVMLIGASGAWWQFCLVSRPNTDDMVFDLDRYGEHHPAVFRGGSKAAAAGEEGKKQMEQGKGDNKNNKNNEDNDENNNDSDENSDNDDDSDDDEDEDGVVGTEDNKFDVPTSPNQARAVQMAYNEERSKKERMERRERRERIRDESWESSDAKKRLGQFMDSVGEGPYTMAQLDKCSELVLGARNSLPAPFCHRFDGDLQANDPRIAHWTKPMLLGSPISDKYMAFIRHFLQTWPKKSCRGCLGGGALFF</sequence>
<dbReference type="Proteomes" id="UP000807025">
    <property type="component" value="Unassembled WGS sequence"/>
</dbReference>
<feature type="region of interest" description="Disordered" evidence="1">
    <location>
        <begin position="238"/>
        <end position="344"/>
    </location>
</feature>
<keyword evidence="3" id="KW-1185">Reference proteome</keyword>
<feature type="compositionally biased region" description="Basic and acidic residues" evidence="1">
    <location>
        <begin position="245"/>
        <end position="265"/>
    </location>
</feature>
<feature type="compositionally biased region" description="Basic and acidic residues" evidence="1">
    <location>
        <begin position="318"/>
        <end position="344"/>
    </location>
</feature>
<dbReference type="EMBL" id="MU154582">
    <property type="protein sequence ID" value="KAF9493663.1"/>
    <property type="molecule type" value="Genomic_DNA"/>
</dbReference>
<evidence type="ECO:0000313" key="3">
    <source>
        <dbReference type="Proteomes" id="UP000807025"/>
    </source>
</evidence>
<protein>
    <submittedName>
        <fullName evidence="2">Uncharacterized protein</fullName>
    </submittedName>
</protein>
<proteinExistence type="predicted"/>
<evidence type="ECO:0000313" key="2">
    <source>
        <dbReference type="EMBL" id="KAF9493663.1"/>
    </source>
</evidence>
<name>A0A9P5ZV19_PLEER</name>
<evidence type="ECO:0000256" key="1">
    <source>
        <dbReference type="SAM" id="MobiDB-lite"/>
    </source>
</evidence>
<feature type="compositionally biased region" description="Acidic residues" evidence="1">
    <location>
        <begin position="266"/>
        <end position="292"/>
    </location>
</feature>